<evidence type="ECO:0000313" key="1">
    <source>
        <dbReference type="EMBL" id="SFN19865.1"/>
    </source>
</evidence>
<organism evidence="1 2">
    <name type="scientific">Dokdonella immobilis</name>
    <dbReference type="NCBI Taxonomy" id="578942"/>
    <lineage>
        <taxon>Bacteria</taxon>
        <taxon>Pseudomonadati</taxon>
        <taxon>Pseudomonadota</taxon>
        <taxon>Gammaproteobacteria</taxon>
        <taxon>Lysobacterales</taxon>
        <taxon>Rhodanobacteraceae</taxon>
        <taxon>Dokdonella</taxon>
    </lineage>
</organism>
<proteinExistence type="predicted"/>
<name>A0A1I4X2H8_9GAMM</name>
<dbReference type="RefSeq" id="WP_092406502.1">
    <property type="nucleotide sequence ID" value="NZ_FOVF01000007.1"/>
</dbReference>
<keyword evidence="2" id="KW-1185">Reference proteome</keyword>
<protein>
    <submittedName>
        <fullName evidence="1">Glutaconate CoA-transferase subunit A</fullName>
    </submittedName>
</protein>
<dbReference type="InterPro" id="IPR004165">
    <property type="entry name" value="CoA_trans_fam_I"/>
</dbReference>
<reference evidence="1 2" key="1">
    <citation type="submission" date="2016-10" db="EMBL/GenBank/DDBJ databases">
        <authorList>
            <person name="de Groot N.N."/>
        </authorList>
    </citation>
    <scope>NUCLEOTIDE SEQUENCE [LARGE SCALE GENOMIC DNA]</scope>
    <source>
        <strain evidence="1 2">CGMCC 1.7659</strain>
    </source>
</reference>
<keyword evidence="1" id="KW-0808">Transferase</keyword>
<dbReference type="Pfam" id="PF01144">
    <property type="entry name" value="CoA_trans"/>
    <property type="match status" value="1"/>
</dbReference>
<dbReference type="InterPro" id="IPR037171">
    <property type="entry name" value="NagB/RpiA_transferase-like"/>
</dbReference>
<dbReference type="SUPFAM" id="SSF100950">
    <property type="entry name" value="NagB/RpiA/CoA transferase-like"/>
    <property type="match status" value="1"/>
</dbReference>
<sequence>MTTPRHCSLTEAIAEFVEDGMCVALEGFTHLIPFAAGHEIIRQRRRDLHLVRMTPDLVYDQMIGMGCARKLSFSWGGNPGVGSLHRLRDAVERGWPQPLQLDEHSHAGMAAAFCAGAARLPFGLLRGYQDNDLAAHNPRIRHVHCPFSGERIAAVPALNPDVTILHAQQADRQGNVAIHGIVGAAREAALAARTLLVTVEEIVDALPPAMNGIVLPWWVVAAVVACPGGAYPSYAQGHYARDNAFYQHWDEIARDRQRFLAWIDRHVLGTTDHRGFLDSLHREAA</sequence>
<dbReference type="GO" id="GO:0008410">
    <property type="term" value="F:CoA-transferase activity"/>
    <property type="evidence" value="ECO:0007669"/>
    <property type="project" value="InterPro"/>
</dbReference>
<dbReference type="EMBL" id="FOVF01000007">
    <property type="protein sequence ID" value="SFN19865.1"/>
    <property type="molecule type" value="Genomic_DNA"/>
</dbReference>
<dbReference type="STRING" id="578942.SAMN05216289_10763"/>
<gene>
    <name evidence="1" type="ORF">SAMN05216289_10763</name>
</gene>
<dbReference type="SMART" id="SM00882">
    <property type="entry name" value="CoA_trans"/>
    <property type="match status" value="1"/>
</dbReference>
<evidence type="ECO:0000313" key="2">
    <source>
        <dbReference type="Proteomes" id="UP000198575"/>
    </source>
</evidence>
<dbReference type="Proteomes" id="UP000198575">
    <property type="component" value="Unassembled WGS sequence"/>
</dbReference>
<accession>A0A1I4X2H8</accession>
<dbReference type="AlphaFoldDB" id="A0A1I4X2H8"/>
<dbReference type="Gene3D" id="3.40.1080.10">
    <property type="entry name" value="Glutaconate Coenzyme A-transferase"/>
    <property type="match status" value="1"/>
</dbReference>
<dbReference type="Gene3D" id="3.30.30.40">
    <property type="match status" value="1"/>
</dbReference>
<dbReference type="OrthoDB" id="9777193at2"/>